<reference evidence="2 3" key="1">
    <citation type="submission" date="2024-02" db="EMBL/GenBank/DDBJ databases">
        <title>Herpetosiphon gulosus NBRC 112829.</title>
        <authorList>
            <person name="Ichikawa N."/>
            <person name="Katano-Makiyama Y."/>
            <person name="Hidaka K."/>
        </authorList>
    </citation>
    <scope>NUCLEOTIDE SEQUENCE [LARGE SCALE GENOMIC DNA]</scope>
    <source>
        <strain evidence="2 3">NBRC 112829</strain>
    </source>
</reference>
<sequence length="115" mass="13520">MAYDQSFLGYCWLSSLIVLILLPIGQANYHQHTLGWWFYPCMPQINDLPQAESEAPRSLPFNPIAEHGHGQLSWLVPNPMLDLSPLKQRWRYWETPVLNYAMWFHPRYVPPPKTV</sequence>
<comment type="caution">
    <text evidence="2">The sequence shown here is derived from an EMBL/GenBank/DDBJ whole genome shotgun (WGS) entry which is preliminary data.</text>
</comment>
<gene>
    <name evidence="2" type="ORF">Hgul01_03219</name>
</gene>
<keyword evidence="1" id="KW-1133">Transmembrane helix</keyword>
<accession>A0ABP9X1X3</accession>
<evidence type="ECO:0000313" key="2">
    <source>
        <dbReference type="EMBL" id="GAA5529410.1"/>
    </source>
</evidence>
<feature type="transmembrane region" description="Helical" evidence="1">
    <location>
        <begin position="6"/>
        <end position="24"/>
    </location>
</feature>
<keyword evidence="3" id="KW-1185">Reference proteome</keyword>
<dbReference type="RefSeq" id="WP_345723026.1">
    <property type="nucleotide sequence ID" value="NZ_BAABRU010000011.1"/>
</dbReference>
<evidence type="ECO:0000313" key="3">
    <source>
        <dbReference type="Proteomes" id="UP001428290"/>
    </source>
</evidence>
<dbReference type="EMBL" id="BAABRU010000011">
    <property type="protein sequence ID" value="GAA5529410.1"/>
    <property type="molecule type" value="Genomic_DNA"/>
</dbReference>
<keyword evidence="1" id="KW-0472">Membrane</keyword>
<dbReference type="Proteomes" id="UP001428290">
    <property type="component" value="Unassembled WGS sequence"/>
</dbReference>
<organism evidence="2 3">
    <name type="scientific">Herpetosiphon gulosus</name>
    <dbReference type="NCBI Taxonomy" id="1973496"/>
    <lineage>
        <taxon>Bacteria</taxon>
        <taxon>Bacillati</taxon>
        <taxon>Chloroflexota</taxon>
        <taxon>Chloroflexia</taxon>
        <taxon>Herpetosiphonales</taxon>
        <taxon>Herpetosiphonaceae</taxon>
        <taxon>Herpetosiphon</taxon>
    </lineage>
</organism>
<protein>
    <submittedName>
        <fullName evidence="2">Uncharacterized protein</fullName>
    </submittedName>
</protein>
<evidence type="ECO:0000256" key="1">
    <source>
        <dbReference type="SAM" id="Phobius"/>
    </source>
</evidence>
<keyword evidence="1" id="KW-0812">Transmembrane</keyword>
<name>A0ABP9X1X3_9CHLR</name>
<proteinExistence type="predicted"/>